<organism evidence="2 3">
    <name type="scientific">Allomyces macrogynus (strain ATCC 38327)</name>
    <name type="common">Allomyces javanicus var. macrogynus</name>
    <dbReference type="NCBI Taxonomy" id="578462"/>
    <lineage>
        <taxon>Eukaryota</taxon>
        <taxon>Fungi</taxon>
        <taxon>Fungi incertae sedis</taxon>
        <taxon>Blastocladiomycota</taxon>
        <taxon>Blastocladiomycetes</taxon>
        <taxon>Blastocladiales</taxon>
        <taxon>Blastocladiaceae</taxon>
        <taxon>Allomyces</taxon>
    </lineage>
</organism>
<dbReference type="EMBL" id="GG745372">
    <property type="protein sequence ID" value="KNE71421.1"/>
    <property type="molecule type" value="Genomic_DNA"/>
</dbReference>
<feature type="compositionally biased region" description="Pro residues" evidence="1">
    <location>
        <begin position="303"/>
        <end position="316"/>
    </location>
</feature>
<reference evidence="2 3" key="1">
    <citation type="submission" date="2009-11" db="EMBL/GenBank/DDBJ databases">
        <title>Annotation of Allomyces macrogynus ATCC 38327.</title>
        <authorList>
            <consortium name="The Broad Institute Genome Sequencing Platform"/>
            <person name="Russ C."/>
            <person name="Cuomo C."/>
            <person name="Burger G."/>
            <person name="Gray M.W."/>
            <person name="Holland P.W.H."/>
            <person name="King N."/>
            <person name="Lang F.B.F."/>
            <person name="Roger A.J."/>
            <person name="Ruiz-Trillo I."/>
            <person name="Young S.K."/>
            <person name="Zeng Q."/>
            <person name="Gargeya S."/>
            <person name="Fitzgerald M."/>
            <person name="Haas B."/>
            <person name="Abouelleil A."/>
            <person name="Alvarado L."/>
            <person name="Arachchi H.M."/>
            <person name="Berlin A."/>
            <person name="Chapman S.B."/>
            <person name="Gearin G."/>
            <person name="Goldberg J."/>
            <person name="Griggs A."/>
            <person name="Gujja S."/>
            <person name="Hansen M."/>
            <person name="Heiman D."/>
            <person name="Howarth C."/>
            <person name="Larimer J."/>
            <person name="Lui A."/>
            <person name="MacDonald P.J.P."/>
            <person name="McCowen C."/>
            <person name="Montmayeur A."/>
            <person name="Murphy C."/>
            <person name="Neiman D."/>
            <person name="Pearson M."/>
            <person name="Priest M."/>
            <person name="Roberts A."/>
            <person name="Saif S."/>
            <person name="Shea T."/>
            <person name="Sisk P."/>
            <person name="Stolte C."/>
            <person name="Sykes S."/>
            <person name="Wortman J."/>
            <person name="Nusbaum C."/>
            <person name="Birren B."/>
        </authorList>
    </citation>
    <scope>NUCLEOTIDE SEQUENCE [LARGE SCALE GENOMIC DNA]</scope>
    <source>
        <strain evidence="2 3">ATCC 38327</strain>
    </source>
</reference>
<feature type="region of interest" description="Disordered" evidence="1">
    <location>
        <begin position="254"/>
        <end position="277"/>
    </location>
</feature>
<dbReference type="EMBL" id="GG745372">
    <property type="protein sequence ID" value="KNE71422.1"/>
    <property type="molecule type" value="Genomic_DNA"/>
</dbReference>
<name>A0A0L0T9L6_ALLM3</name>
<accession>A0A0L0T9L6</accession>
<feature type="region of interest" description="Disordered" evidence="1">
    <location>
        <begin position="162"/>
        <end position="204"/>
    </location>
</feature>
<dbReference type="VEuPathDB" id="FungiDB:AMAG_15655"/>
<gene>
    <name evidence="2" type="ORF">AMAG_15655</name>
</gene>
<evidence type="ECO:0000256" key="1">
    <source>
        <dbReference type="SAM" id="MobiDB-lite"/>
    </source>
</evidence>
<reference evidence="3" key="2">
    <citation type="submission" date="2009-11" db="EMBL/GenBank/DDBJ databases">
        <title>The Genome Sequence of Allomyces macrogynus strain ATCC 38327.</title>
        <authorList>
            <consortium name="The Broad Institute Genome Sequencing Platform"/>
            <person name="Russ C."/>
            <person name="Cuomo C."/>
            <person name="Shea T."/>
            <person name="Young S.K."/>
            <person name="Zeng Q."/>
            <person name="Koehrsen M."/>
            <person name="Haas B."/>
            <person name="Borodovsky M."/>
            <person name="Guigo R."/>
            <person name="Alvarado L."/>
            <person name="Berlin A."/>
            <person name="Borenstein D."/>
            <person name="Chen Z."/>
            <person name="Engels R."/>
            <person name="Freedman E."/>
            <person name="Gellesch M."/>
            <person name="Goldberg J."/>
            <person name="Griggs A."/>
            <person name="Gujja S."/>
            <person name="Heiman D."/>
            <person name="Hepburn T."/>
            <person name="Howarth C."/>
            <person name="Jen D."/>
            <person name="Larson L."/>
            <person name="Lewis B."/>
            <person name="Mehta T."/>
            <person name="Park D."/>
            <person name="Pearson M."/>
            <person name="Roberts A."/>
            <person name="Saif S."/>
            <person name="Shenoy N."/>
            <person name="Sisk P."/>
            <person name="Stolte C."/>
            <person name="Sykes S."/>
            <person name="Walk T."/>
            <person name="White J."/>
            <person name="Yandava C."/>
            <person name="Burger G."/>
            <person name="Gray M.W."/>
            <person name="Holland P.W.H."/>
            <person name="King N."/>
            <person name="Lang F.B.F."/>
            <person name="Roger A.J."/>
            <person name="Ruiz-Trillo I."/>
            <person name="Lander E."/>
            <person name="Nusbaum C."/>
        </authorList>
    </citation>
    <scope>NUCLEOTIDE SEQUENCE [LARGE SCALE GENOMIC DNA]</scope>
    <source>
        <strain evidence="3">ATCC 38327</strain>
    </source>
</reference>
<dbReference type="AlphaFoldDB" id="A0A0L0T9L6"/>
<feature type="region of interest" description="Disordered" evidence="1">
    <location>
        <begin position="293"/>
        <end position="359"/>
    </location>
</feature>
<evidence type="ECO:0000313" key="2">
    <source>
        <dbReference type="EMBL" id="KNE71421.1"/>
    </source>
</evidence>
<keyword evidence="3" id="KW-1185">Reference proteome</keyword>
<protein>
    <submittedName>
        <fullName evidence="2">Uncharacterized protein</fullName>
    </submittedName>
</protein>
<feature type="region of interest" description="Disordered" evidence="1">
    <location>
        <begin position="378"/>
        <end position="412"/>
    </location>
</feature>
<dbReference type="OrthoDB" id="400at2759"/>
<proteinExistence type="predicted"/>
<dbReference type="Proteomes" id="UP000054350">
    <property type="component" value="Unassembled WGS sequence"/>
</dbReference>
<sequence>MDPAQRYKTLLAQERGESADGEDGPKRFTMNEIRSLLAHSSLNATSLDRLLETNKIVDADQLRNIMRTHDVKAGTLIKTMVPNNVAPVDMLHAFAARNHVNGRAETPVKDLYSLVKTNSPALHDFLVQAGLRLMSRQDRAAVWPLKYAKFRPFRSLEDEMPERTLKKHSFPGLDDSDVDRGRGGRDGCDPDDDDDRFGRRPSRGKLLHYIPSEAVTQQRFATGEATPRLRKFYLEPKTSRPPTTPMRIHVVSSTPDSRDHAAHPAAPVVGRGSVSGLPPNEIQYRGRHYKEQFGDSGMSSLVHPPPNAPLDAPPPGGARRPRAREHRPDGAGGPHFVGTTEEQGPIVVTGYGTDTDESDIEDYDEDAFDMSLIDKMASAYRGRGRRRRRHRQQRSRSRRSPSHDRPPGHLSHWAGSVAHIYSQPMVMQQAGTLEFGTALRNGQPVKVSQHRLRPTFTKLVGGMRRRVEREKARTWAAVVRDG</sequence>
<feature type="compositionally biased region" description="Basic and acidic residues" evidence="1">
    <location>
        <begin position="178"/>
        <end position="188"/>
    </location>
</feature>
<evidence type="ECO:0000313" key="3">
    <source>
        <dbReference type="Proteomes" id="UP000054350"/>
    </source>
</evidence>
<feature type="compositionally biased region" description="Basic residues" evidence="1">
    <location>
        <begin position="382"/>
        <end position="400"/>
    </location>
</feature>